<protein>
    <submittedName>
        <fullName evidence="3">Basic blue protein</fullName>
    </submittedName>
</protein>
<dbReference type="Proteomes" id="UP000187609">
    <property type="component" value="Unassembled WGS sequence"/>
</dbReference>
<dbReference type="GO" id="GO:0009055">
    <property type="term" value="F:electron transfer activity"/>
    <property type="evidence" value="ECO:0007669"/>
    <property type="project" value="InterPro"/>
</dbReference>
<dbReference type="SMR" id="A0A1J6JGB1"/>
<feature type="chain" id="PRO_5012859949" evidence="1">
    <location>
        <begin position="27"/>
        <end position="176"/>
    </location>
</feature>
<dbReference type="Pfam" id="PF02298">
    <property type="entry name" value="Cu_bind_like"/>
    <property type="match status" value="1"/>
</dbReference>
<gene>
    <name evidence="3" type="primary">ARPN_0</name>
    <name evidence="3" type="ORF">A4A49_13186</name>
</gene>
<dbReference type="EMBL" id="MJEQ01037184">
    <property type="protein sequence ID" value="OIT06033.1"/>
    <property type="molecule type" value="Genomic_DNA"/>
</dbReference>
<dbReference type="InterPro" id="IPR008972">
    <property type="entry name" value="Cupredoxin"/>
</dbReference>
<feature type="signal peptide" evidence="1">
    <location>
        <begin position="1"/>
        <end position="26"/>
    </location>
</feature>
<evidence type="ECO:0000259" key="2">
    <source>
        <dbReference type="PROSITE" id="PS51485"/>
    </source>
</evidence>
<evidence type="ECO:0000313" key="3">
    <source>
        <dbReference type="EMBL" id="OIT06033.1"/>
    </source>
</evidence>
<dbReference type="PROSITE" id="PS51485">
    <property type="entry name" value="PHYTOCYANIN"/>
    <property type="match status" value="1"/>
</dbReference>
<accession>A0A1J6JGB1</accession>
<feature type="domain" description="Phytocyanin" evidence="2">
    <location>
        <begin position="82"/>
        <end position="176"/>
    </location>
</feature>
<dbReference type="OMA" id="MMICILP"/>
<proteinExistence type="predicted"/>
<comment type="caution">
    <text evidence="3">The sequence shown here is derived from an EMBL/GenBank/DDBJ whole genome shotgun (WGS) entry which is preliminary data.</text>
</comment>
<dbReference type="InterPro" id="IPR003245">
    <property type="entry name" value="Phytocyanin_dom"/>
</dbReference>
<dbReference type="SUPFAM" id="SSF49503">
    <property type="entry name" value="Cupredoxins"/>
    <property type="match status" value="2"/>
</dbReference>
<evidence type="ECO:0000256" key="1">
    <source>
        <dbReference type="SAM" id="SignalP"/>
    </source>
</evidence>
<evidence type="ECO:0000313" key="4">
    <source>
        <dbReference type="Proteomes" id="UP000187609"/>
    </source>
</evidence>
<keyword evidence="1" id="KW-0732">Signal</keyword>
<dbReference type="AlphaFoldDB" id="A0A1J6JGB1"/>
<dbReference type="Gene3D" id="2.60.40.420">
    <property type="entry name" value="Cupredoxins - blue copper proteins"/>
    <property type="match status" value="2"/>
</dbReference>
<dbReference type="GO" id="GO:0005886">
    <property type="term" value="C:plasma membrane"/>
    <property type="evidence" value="ECO:0007669"/>
    <property type="project" value="TreeGrafter"/>
</dbReference>
<name>A0A1J6JGB1_NICAT</name>
<dbReference type="Gramene" id="OIT06033">
    <property type="protein sequence ID" value="OIT06033"/>
    <property type="gene ID" value="A4A49_13186"/>
</dbReference>
<organism evidence="3 4">
    <name type="scientific">Nicotiana attenuata</name>
    <name type="common">Coyote tobacco</name>
    <dbReference type="NCBI Taxonomy" id="49451"/>
    <lineage>
        <taxon>Eukaryota</taxon>
        <taxon>Viridiplantae</taxon>
        <taxon>Streptophyta</taxon>
        <taxon>Embryophyta</taxon>
        <taxon>Tracheophyta</taxon>
        <taxon>Spermatophyta</taxon>
        <taxon>Magnoliopsida</taxon>
        <taxon>eudicotyledons</taxon>
        <taxon>Gunneridae</taxon>
        <taxon>Pentapetalae</taxon>
        <taxon>asterids</taxon>
        <taxon>lamiids</taxon>
        <taxon>Solanales</taxon>
        <taxon>Solanaceae</taxon>
        <taxon>Nicotianoideae</taxon>
        <taxon>Nicotianeae</taxon>
        <taxon>Nicotiana</taxon>
    </lineage>
</organism>
<reference evidence="3" key="1">
    <citation type="submission" date="2016-11" db="EMBL/GenBank/DDBJ databases">
        <title>The genome of Nicotiana attenuata.</title>
        <authorList>
            <person name="Xu S."/>
            <person name="Brockmoeller T."/>
            <person name="Gaquerel E."/>
            <person name="Navarro A."/>
            <person name="Kuhl H."/>
            <person name="Gase K."/>
            <person name="Ling Z."/>
            <person name="Zhou W."/>
            <person name="Kreitzer C."/>
            <person name="Stanke M."/>
            <person name="Tang H."/>
            <person name="Lyons E."/>
            <person name="Pandey P."/>
            <person name="Pandey S.P."/>
            <person name="Timmermann B."/>
            <person name="Baldwin I.T."/>
        </authorList>
    </citation>
    <scope>NUCLEOTIDE SEQUENCE [LARGE SCALE GENOMIC DNA]</scope>
    <source>
        <strain evidence="3">UT</strain>
    </source>
</reference>
<dbReference type="PANTHER" id="PTHR33021:SF551">
    <property type="entry name" value="BASIC BLUE PROTEIN-LIKE"/>
    <property type="match status" value="1"/>
</dbReference>
<dbReference type="PANTHER" id="PTHR33021">
    <property type="entry name" value="BLUE COPPER PROTEIN"/>
    <property type="match status" value="1"/>
</dbReference>
<dbReference type="InterPro" id="IPR039391">
    <property type="entry name" value="Phytocyanin-like"/>
</dbReference>
<sequence>MSGKLEGSAIFLVIFMVLFTIQIANATTYNVGDDGGWDIGVSNWPNGKNFKVGDVLGGKRVTIIAVAVMLCVLLQTSISKAATIPAGGANGWGFNMNGWPNGQTFKVGDVIEFKYMAGMHNVVKVSKAGFDACDGTGGQVFSSGDDKVTLVQGTQYFICTIGPHCSNGVKAAVTAN</sequence>
<keyword evidence="4" id="KW-1185">Reference proteome</keyword>